<keyword evidence="2" id="KW-1185">Reference proteome</keyword>
<evidence type="ECO:0000313" key="1">
    <source>
        <dbReference type="EMBL" id="GBP00193.1"/>
    </source>
</evidence>
<comment type="caution">
    <text evidence="1">The sequence shown here is derived from an EMBL/GenBank/DDBJ whole genome shotgun (WGS) entry which is preliminary data.</text>
</comment>
<reference evidence="1 2" key="1">
    <citation type="journal article" date="2019" name="Commun. Biol.">
        <title>The bagworm genome reveals a unique fibroin gene that provides high tensile strength.</title>
        <authorList>
            <person name="Kono N."/>
            <person name="Nakamura H."/>
            <person name="Ohtoshi R."/>
            <person name="Tomita M."/>
            <person name="Numata K."/>
            <person name="Arakawa K."/>
        </authorList>
    </citation>
    <scope>NUCLEOTIDE SEQUENCE [LARGE SCALE GENOMIC DNA]</scope>
</reference>
<accession>A0A4C1SDE4</accession>
<proteinExistence type="predicted"/>
<protein>
    <submittedName>
        <fullName evidence="1">Uncharacterized protein</fullName>
    </submittedName>
</protein>
<evidence type="ECO:0000313" key="2">
    <source>
        <dbReference type="Proteomes" id="UP000299102"/>
    </source>
</evidence>
<dbReference type="Proteomes" id="UP000299102">
    <property type="component" value="Unassembled WGS sequence"/>
</dbReference>
<gene>
    <name evidence="1" type="ORF">EVAR_824_1</name>
</gene>
<sequence length="303" mass="33793">MVKNEILDIVDMTLFFSFILDSELRWNSQMTRLAKRLSPGAYAVERIRRLTDESTARVGSRGDPERLPQRVPWVNGLPPHCSDTSGELIFHRAGGATVDVDLWQCNRLDRDPSGNGSVLVIRCPSDTVLRFSSLSGRPPRAPTCHLLNRPPDDRCGGGVWGESQIYKSMPFNRPTLCLFTSDTARGAPQPAAHRGHVATFELTRRYSISAEADDNLSRVVVAVAGRGLNKARESFYVRRPFVGSLIPFRYQFNSDCTVADEACPASFLLLDIGRARTLSPPRRPTRGGGWYDSCHRCDDDVRD</sequence>
<organism evidence="1 2">
    <name type="scientific">Eumeta variegata</name>
    <name type="common">Bagworm moth</name>
    <name type="synonym">Eumeta japonica</name>
    <dbReference type="NCBI Taxonomy" id="151549"/>
    <lineage>
        <taxon>Eukaryota</taxon>
        <taxon>Metazoa</taxon>
        <taxon>Ecdysozoa</taxon>
        <taxon>Arthropoda</taxon>
        <taxon>Hexapoda</taxon>
        <taxon>Insecta</taxon>
        <taxon>Pterygota</taxon>
        <taxon>Neoptera</taxon>
        <taxon>Endopterygota</taxon>
        <taxon>Lepidoptera</taxon>
        <taxon>Glossata</taxon>
        <taxon>Ditrysia</taxon>
        <taxon>Tineoidea</taxon>
        <taxon>Psychidae</taxon>
        <taxon>Oiketicinae</taxon>
        <taxon>Eumeta</taxon>
    </lineage>
</organism>
<dbReference type="AlphaFoldDB" id="A0A4C1SDE4"/>
<name>A0A4C1SDE4_EUMVA</name>
<dbReference type="EMBL" id="BGZK01000005">
    <property type="protein sequence ID" value="GBP00193.1"/>
    <property type="molecule type" value="Genomic_DNA"/>
</dbReference>